<dbReference type="GO" id="GO:0009535">
    <property type="term" value="C:chloroplast thylakoid membrane"/>
    <property type="evidence" value="ECO:0007669"/>
    <property type="project" value="TreeGrafter"/>
</dbReference>
<dbReference type="GO" id="GO:0010027">
    <property type="term" value="P:thylakoid membrane organization"/>
    <property type="evidence" value="ECO:0007669"/>
    <property type="project" value="InterPro"/>
</dbReference>
<comment type="caution">
    <text evidence="2">The sequence shown here is derived from an EMBL/GenBank/DDBJ whole genome shotgun (WGS) entry which is preliminary data.</text>
</comment>
<keyword evidence="3" id="KW-1185">Reference proteome</keyword>
<dbReference type="PANTHER" id="PTHR35745">
    <property type="entry name" value="BNACNNG14650D PROTEIN"/>
    <property type="match status" value="1"/>
</dbReference>
<reference evidence="2" key="1">
    <citation type="submission" date="2021-01" db="EMBL/GenBank/DDBJ databases">
        <title>Adiantum capillus-veneris genome.</title>
        <authorList>
            <person name="Fang Y."/>
            <person name="Liao Q."/>
        </authorList>
    </citation>
    <scope>NUCLEOTIDE SEQUENCE</scope>
    <source>
        <strain evidence="2">H3</strain>
        <tissue evidence="2">Leaf</tissue>
    </source>
</reference>
<evidence type="ECO:0000256" key="1">
    <source>
        <dbReference type="SAM" id="MobiDB-lite"/>
    </source>
</evidence>
<proteinExistence type="predicted"/>
<feature type="region of interest" description="Disordered" evidence="1">
    <location>
        <begin position="124"/>
        <end position="168"/>
    </location>
</feature>
<evidence type="ECO:0000313" key="3">
    <source>
        <dbReference type="Proteomes" id="UP000886520"/>
    </source>
</evidence>
<dbReference type="Pfam" id="PF20711">
    <property type="entry name" value="DUF6825"/>
    <property type="match status" value="1"/>
</dbReference>
<dbReference type="InterPro" id="IPR040003">
    <property type="entry name" value="PG18-like"/>
</dbReference>
<dbReference type="Proteomes" id="UP000886520">
    <property type="component" value="Chromosome 9"/>
</dbReference>
<accession>A0A9D4UX29</accession>
<protein>
    <submittedName>
        <fullName evidence="2">Uncharacterized protein</fullName>
    </submittedName>
</protein>
<name>A0A9D4UX29_ADICA</name>
<dbReference type="OrthoDB" id="532061at2759"/>
<dbReference type="EMBL" id="JABFUD020000009">
    <property type="protein sequence ID" value="KAI5075123.1"/>
    <property type="molecule type" value="Genomic_DNA"/>
</dbReference>
<dbReference type="PANTHER" id="PTHR35745:SF1">
    <property type="entry name" value="OS04G0513000 PROTEIN"/>
    <property type="match status" value="1"/>
</dbReference>
<evidence type="ECO:0000313" key="2">
    <source>
        <dbReference type="EMBL" id="KAI5075123.1"/>
    </source>
</evidence>
<feature type="compositionally biased region" description="Basic and acidic residues" evidence="1">
    <location>
        <begin position="124"/>
        <end position="136"/>
    </location>
</feature>
<sequence>MVVTSFHQAMATAGLQREHHYHHRWSSPRCTFYGRHFQVSRQRFSVSRADSQERRSPGDDESKEVLDAFFLGKAFAEAVTERLGTVVGELLSDVGRWQAEQQKQVRDFQDEVQERAKKARVKALQEARSVDRKEVKSVSQNGASLPAGRDDKAVPLKRPDTPQDSTSL</sequence>
<dbReference type="AlphaFoldDB" id="A0A9D4UX29"/>
<organism evidence="2 3">
    <name type="scientific">Adiantum capillus-veneris</name>
    <name type="common">Maidenhair fern</name>
    <dbReference type="NCBI Taxonomy" id="13818"/>
    <lineage>
        <taxon>Eukaryota</taxon>
        <taxon>Viridiplantae</taxon>
        <taxon>Streptophyta</taxon>
        <taxon>Embryophyta</taxon>
        <taxon>Tracheophyta</taxon>
        <taxon>Polypodiopsida</taxon>
        <taxon>Polypodiidae</taxon>
        <taxon>Polypodiales</taxon>
        <taxon>Pteridineae</taxon>
        <taxon>Pteridaceae</taxon>
        <taxon>Vittarioideae</taxon>
        <taxon>Adiantum</taxon>
    </lineage>
</organism>
<feature type="compositionally biased region" description="Basic and acidic residues" evidence="1">
    <location>
        <begin position="148"/>
        <end position="161"/>
    </location>
</feature>
<gene>
    <name evidence="2" type="ORF">GOP47_0009199</name>
</gene>